<dbReference type="GO" id="GO:0017001">
    <property type="term" value="P:antibiotic catabolic process"/>
    <property type="evidence" value="ECO:0007669"/>
    <property type="project" value="UniProtKB-ARBA"/>
</dbReference>
<organism evidence="3 4">
    <name type="scientific">Rhizobium leguminosarum</name>
    <dbReference type="NCBI Taxonomy" id="384"/>
    <lineage>
        <taxon>Bacteria</taxon>
        <taxon>Pseudomonadati</taxon>
        <taxon>Pseudomonadota</taxon>
        <taxon>Alphaproteobacteria</taxon>
        <taxon>Hyphomicrobiales</taxon>
        <taxon>Rhizobiaceae</taxon>
        <taxon>Rhizobium/Agrobacterium group</taxon>
        <taxon>Rhizobium</taxon>
    </lineage>
</organism>
<comment type="caution">
    <text evidence="3">The sequence shown here is derived from an EMBL/GenBank/DDBJ whole genome shotgun (WGS) entry which is preliminary data.</text>
</comment>
<reference evidence="3" key="1">
    <citation type="submission" date="2020-04" db="EMBL/GenBank/DDBJ databases">
        <title>Global-level population genomics supports evidence of horizontal gene transfer on evolution of Rhizobia in Lentils.</title>
        <authorList>
            <person name="Gai Y."/>
            <person name="Cook D."/>
            <person name="Riely B."/>
        </authorList>
    </citation>
    <scope>NUCLEOTIDE SEQUENCE</scope>
    <source>
        <strain evidence="3">Derici101B</strain>
    </source>
</reference>
<gene>
    <name evidence="3" type="ORF">HFO42_11415</name>
</gene>
<evidence type="ECO:0000313" key="3">
    <source>
        <dbReference type="EMBL" id="MBY5628718.1"/>
    </source>
</evidence>
<sequence length="298" mass="32763">MNPSVELCSYPELDDRIVIVRAGDEVDAVFVRTERFNVLIDTLGTPELCTAALGLLGEQTNTRPLIVINSHMDWDHFWGNAAIAGRASIIAHAAALDRLRDPSAQEVLRDKASQEPRFRNVDLIGPDITFSGSMTLNGGDLTLELIHTPGHTPDHIAVWIPELRICLAVDAVEYPIPEVWSKNAGDLRLIRSSLERIRDLNARLVIPAHGRTHFPSAVDENLAYFRALADRVGSLSESQLADPLLGSSSGLRLEDFVPIPDGMPSDVVAFYRNCHETNLGATVQAHIEKLKERLEAGT</sequence>
<comment type="similarity">
    <text evidence="1">Belongs to the metallo-beta-lactamase superfamily. Class-B beta-lactamase family.</text>
</comment>
<evidence type="ECO:0000313" key="4">
    <source>
        <dbReference type="Proteomes" id="UP000825699"/>
    </source>
</evidence>
<name>A0AAJ1ED25_RHILE</name>
<dbReference type="Pfam" id="PF00753">
    <property type="entry name" value="Lactamase_B"/>
    <property type="match status" value="1"/>
</dbReference>
<dbReference type="SUPFAM" id="SSF56281">
    <property type="entry name" value="Metallo-hydrolase/oxidoreductase"/>
    <property type="match status" value="1"/>
</dbReference>
<dbReference type="AlphaFoldDB" id="A0AAJ1ED25"/>
<dbReference type="RefSeq" id="WP_222260205.1">
    <property type="nucleotide sequence ID" value="NZ_JAAXDX010000008.1"/>
</dbReference>
<dbReference type="SMART" id="SM00849">
    <property type="entry name" value="Lactamase_B"/>
    <property type="match status" value="1"/>
</dbReference>
<dbReference type="Gene3D" id="3.60.15.10">
    <property type="entry name" value="Ribonuclease Z/Hydroxyacylglutathione hydrolase-like"/>
    <property type="match status" value="1"/>
</dbReference>
<dbReference type="InterPro" id="IPR050855">
    <property type="entry name" value="NDM-1-like"/>
</dbReference>
<dbReference type="InterPro" id="IPR001279">
    <property type="entry name" value="Metallo-B-lactamas"/>
</dbReference>
<dbReference type="Proteomes" id="UP000825699">
    <property type="component" value="Unassembled WGS sequence"/>
</dbReference>
<feature type="domain" description="Metallo-beta-lactamase" evidence="2">
    <location>
        <begin position="25"/>
        <end position="209"/>
    </location>
</feature>
<dbReference type="CDD" id="cd16282">
    <property type="entry name" value="metallo-hydrolase-like_MBL-fold"/>
    <property type="match status" value="1"/>
</dbReference>
<evidence type="ECO:0000256" key="1">
    <source>
        <dbReference type="ARBA" id="ARBA00005250"/>
    </source>
</evidence>
<evidence type="ECO:0000259" key="2">
    <source>
        <dbReference type="SMART" id="SM00849"/>
    </source>
</evidence>
<accession>A0AAJ1ED25</accession>
<proteinExistence type="inferred from homology"/>
<protein>
    <submittedName>
        <fullName evidence="3">MBL fold metallo-hydrolase</fullName>
    </submittedName>
</protein>
<dbReference type="EMBL" id="JAAXEP010000005">
    <property type="protein sequence ID" value="MBY5628718.1"/>
    <property type="molecule type" value="Genomic_DNA"/>
</dbReference>
<dbReference type="InterPro" id="IPR036866">
    <property type="entry name" value="RibonucZ/Hydroxyglut_hydro"/>
</dbReference>
<dbReference type="PANTHER" id="PTHR42951:SF4">
    <property type="entry name" value="ACYL-COENZYME A THIOESTERASE MBLAC2"/>
    <property type="match status" value="1"/>
</dbReference>
<dbReference type="PANTHER" id="PTHR42951">
    <property type="entry name" value="METALLO-BETA-LACTAMASE DOMAIN-CONTAINING"/>
    <property type="match status" value="1"/>
</dbReference>